<evidence type="ECO:0000313" key="1">
    <source>
        <dbReference type="EMBL" id="KIO03067.1"/>
    </source>
</evidence>
<dbReference type="AlphaFoldDB" id="A0A0C3K0B9"/>
<name>A0A0C3K0B9_PISTI</name>
<keyword evidence="2" id="KW-1185">Reference proteome</keyword>
<reference evidence="2" key="2">
    <citation type="submission" date="2015-01" db="EMBL/GenBank/DDBJ databases">
        <title>Evolutionary Origins and Diversification of the Mycorrhizal Mutualists.</title>
        <authorList>
            <consortium name="DOE Joint Genome Institute"/>
            <consortium name="Mycorrhizal Genomics Consortium"/>
            <person name="Kohler A."/>
            <person name="Kuo A."/>
            <person name="Nagy L.G."/>
            <person name="Floudas D."/>
            <person name="Copeland A."/>
            <person name="Barry K.W."/>
            <person name="Cichocki N."/>
            <person name="Veneault-Fourrey C."/>
            <person name="LaButti K."/>
            <person name="Lindquist E.A."/>
            <person name="Lipzen A."/>
            <person name="Lundell T."/>
            <person name="Morin E."/>
            <person name="Murat C."/>
            <person name="Riley R."/>
            <person name="Ohm R."/>
            <person name="Sun H."/>
            <person name="Tunlid A."/>
            <person name="Henrissat B."/>
            <person name="Grigoriev I.V."/>
            <person name="Hibbett D.S."/>
            <person name="Martin F."/>
        </authorList>
    </citation>
    <scope>NUCLEOTIDE SEQUENCE [LARGE SCALE GENOMIC DNA]</scope>
    <source>
        <strain evidence="2">Marx 270</strain>
    </source>
</reference>
<organism evidence="1 2">
    <name type="scientific">Pisolithus tinctorius Marx 270</name>
    <dbReference type="NCBI Taxonomy" id="870435"/>
    <lineage>
        <taxon>Eukaryota</taxon>
        <taxon>Fungi</taxon>
        <taxon>Dikarya</taxon>
        <taxon>Basidiomycota</taxon>
        <taxon>Agaricomycotina</taxon>
        <taxon>Agaricomycetes</taxon>
        <taxon>Agaricomycetidae</taxon>
        <taxon>Boletales</taxon>
        <taxon>Sclerodermatineae</taxon>
        <taxon>Pisolithaceae</taxon>
        <taxon>Pisolithus</taxon>
    </lineage>
</organism>
<sequence length="110" mass="12506">MRTTSYHVVELYQRRSASRRCQRTMLKHVADNPILICGTLRNPAYPGDSWLLPLHFSVVFCDRFLVLISLVFPHVGCQEDSKFQNNVLDNTHICPIFGANSEAAVSSNNR</sequence>
<proteinExistence type="predicted"/>
<protein>
    <submittedName>
        <fullName evidence="1">Uncharacterized protein</fullName>
    </submittedName>
</protein>
<dbReference type="InParanoid" id="A0A0C3K0B9"/>
<dbReference type="EMBL" id="KN831978">
    <property type="protein sequence ID" value="KIO03067.1"/>
    <property type="molecule type" value="Genomic_DNA"/>
</dbReference>
<accession>A0A0C3K0B9</accession>
<dbReference type="HOGENOM" id="CLU_2172084_0_0_1"/>
<gene>
    <name evidence="1" type="ORF">M404DRAFT_632603</name>
</gene>
<evidence type="ECO:0000313" key="2">
    <source>
        <dbReference type="Proteomes" id="UP000054217"/>
    </source>
</evidence>
<dbReference type="Proteomes" id="UP000054217">
    <property type="component" value="Unassembled WGS sequence"/>
</dbReference>
<reference evidence="1 2" key="1">
    <citation type="submission" date="2014-04" db="EMBL/GenBank/DDBJ databases">
        <authorList>
            <consortium name="DOE Joint Genome Institute"/>
            <person name="Kuo A."/>
            <person name="Kohler A."/>
            <person name="Costa M.D."/>
            <person name="Nagy L.G."/>
            <person name="Floudas D."/>
            <person name="Copeland A."/>
            <person name="Barry K.W."/>
            <person name="Cichocki N."/>
            <person name="Veneault-Fourrey C."/>
            <person name="LaButti K."/>
            <person name="Lindquist E.A."/>
            <person name="Lipzen A."/>
            <person name="Lundell T."/>
            <person name="Morin E."/>
            <person name="Murat C."/>
            <person name="Sun H."/>
            <person name="Tunlid A."/>
            <person name="Henrissat B."/>
            <person name="Grigoriev I.V."/>
            <person name="Hibbett D.S."/>
            <person name="Martin F."/>
            <person name="Nordberg H.P."/>
            <person name="Cantor M.N."/>
            <person name="Hua S.X."/>
        </authorList>
    </citation>
    <scope>NUCLEOTIDE SEQUENCE [LARGE SCALE GENOMIC DNA]</scope>
    <source>
        <strain evidence="1 2">Marx 270</strain>
    </source>
</reference>